<gene>
    <name evidence="7" type="ORF">GCK72_013635</name>
</gene>
<keyword evidence="3 6" id="KW-0812">Transmembrane</keyword>
<organism evidence="7 8">
    <name type="scientific">Caenorhabditis remanei</name>
    <name type="common">Caenorhabditis vulgaris</name>
    <dbReference type="NCBI Taxonomy" id="31234"/>
    <lineage>
        <taxon>Eukaryota</taxon>
        <taxon>Metazoa</taxon>
        <taxon>Ecdysozoa</taxon>
        <taxon>Nematoda</taxon>
        <taxon>Chromadorea</taxon>
        <taxon>Rhabditida</taxon>
        <taxon>Rhabditina</taxon>
        <taxon>Rhabditomorpha</taxon>
        <taxon>Rhabditoidea</taxon>
        <taxon>Rhabditidae</taxon>
        <taxon>Peloderinae</taxon>
        <taxon>Caenorhabditis</taxon>
    </lineage>
</organism>
<dbReference type="EMBL" id="WUAV01000004">
    <property type="protein sequence ID" value="KAF1757180.1"/>
    <property type="molecule type" value="Genomic_DNA"/>
</dbReference>
<comment type="similarity">
    <text evidence="2">Belongs to the RNase K family.</text>
</comment>
<evidence type="ECO:0000256" key="2">
    <source>
        <dbReference type="ARBA" id="ARBA00008458"/>
    </source>
</evidence>
<comment type="subcellular location">
    <subcellularLocation>
        <location evidence="1">Membrane</location>
        <topology evidence="1">Multi-pass membrane protein</topology>
    </subcellularLocation>
</comment>
<evidence type="ECO:0000313" key="8">
    <source>
        <dbReference type="Proteomes" id="UP000483820"/>
    </source>
</evidence>
<keyword evidence="5 6" id="KW-0472">Membrane</keyword>
<keyword evidence="4 6" id="KW-1133">Transmembrane helix</keyword>
<evidence type="ECO:0000256" key="6">
    <source>
        <dbReference type="SAM" id="Phobius"/>
    </source>
</evidence>
<feature type="transmembrane region" description="Helical" evidence="6">
    <location>
        <begin position="249"/>
        <end position="277"/>
    </location>
</feature>
<accession>A0A6A5GP99</accession>
<evidence type="ECO:0000256" key="4">
    <source>
        <dbReference type="ARBA" id="ARBA00022989"/>
    </source>
</evidence>
<dbReference type="GO" id="GO:0016020">
    <property type="term" value="C:membrane"/>
    <property type="evidence" value="ECO:0007669"/>
    <property type="project" value="UniProtKB-SubCell"/>
</dbReference>
<dbReference type="GeneID" id="9811548"/>
<dbReference type="RefSeq" id="XP_053584692.1">
    <property type="nucleotide sequence ID" value="XM_053729920.1"/>
</dbReference>
<dbReference type="PANTHER" id="PTHR31733">
    <property type="entry name" value="RIBONUCLEASE KAPPA"/>
    <property type="match status" value="1"/>
</dbReference>
<dbReference type="CTD" id="9811548"/>
<dbReference type="InterPro" id="IPR026770">
    <property type="entry name" value="RNase_K"/>
</dbReference>
<dbReference type="Proteomes" id="UP000483820">
    <property type="component" value="Chromosome IV"/>
</dbReference>
<sequence length="341" mass="40288">MSTIAAGRFAKDDVDAETKWWKEYPSKYYVERARPQNFYDEYITNTWSKPKRLAHSASFTNLTYIKDKDMDFPIKKSDSVSTLAPSLALPQYCREAQRIVHTVPVYKPHVYDWYNKSYSDARWRDTHREVNKPYKPLDTYISPASSHVPYYTFQTKRIFFDEKARQLAPYLKESQRYMDRYVSSRLKADDFANRFAYTAYEWRKPQDHAFNREFMTTQRVFVATPTGLPHEHYDKLAMRRLYKRKTEKMFGPFCTGIFLFLALWGTVFMAVLGGLFYNQSVGLFEDLPKEGKSMESKPWKDRVNNFDNLYQQNAYNCWIACGVYIGIAVLLSLRACCLAKR</sequence>
<comment type="caution">
    <text evidence="7">The sequence shown here is derived from an EMBL/GenBank/DDBJ whole genome shotgun (WGS) entry which is preliminary data.</text>
</comment>
<dbReference type="GO" id="GO:0004521">
    <property type="term" value="F:RNA endonuclease activity"/>
    <property type="evidence" value="ECO:0007669"/>
    <property type="project" value="InterPro"/>
</dbReference>
<evidence type="ECO:0000256" key="1">
    <source>
        <dbReference type="ARBA" id="ARBA00004141"/>
    </source>
</evidence>
<evidence type="ECO:0000256" key="3">
    <source>
        <dbReference type="ARBA" id="ARBA00022692"/>
    </source>
</evidence>
<protein>
    <submittedName>
        <fullName evidence="7">Uncharacterized protein</fullName>
    </submittedName>
</protein>
<name>A0A6A5GP99_CAERE</name>
<dbReference type="KEGG" id="crq:GCK72_013635"/>
<evidence type="ECO:0000313" key="7">
    <source>
        <dbReference type="EMBL" id="KAF1757180.1"/>
    </source>
</evidence>
<reference evidence="7 8" key="1">
    <citation type="submission" date="2019-12" db="EMBL/GenBank/DDBJ databases">
        <title>Chromosome-level assembly of the Caenorhabditis remanei genome.</title>
        <authorList>
            <person name="Teterina A.A."/>
            <person name="Willis J.H."/>
            <person name="Phillips P.C."/>
        </authorList>
    </citation>
    <scope>NUCLEOTIDE SEQUENCE [LARGE SCALE GENOMIC DNA]</scope>
    <source>
        <strain evidence="7 8">PX506</strain>
        <tissue evidence="7">Whole organism</tissue>
    </source>
</reference>
<dbReference type="AlphaFoldDB" id="A0A6A5GP99"/>
<feature type="transmembrane region" description="Helical" evidence="6">
    <location>
        <begin position="313"/>
        <end position="333"/>
    </location>
</feature>
<proteinExistence type="inferred from homology"/>
<evidence type="ECO:0000256" key="5">
    <source>
        <dbReference type="ARBA" id="ARBA00023136"/>
    </source>
</evidence>